<evidence type="ECO:0000313" key="3">
    <source>
        <dbReference type="Proteomes" id="UP001160152"/>
    </source>
</evidence>
<dbReference type="Proteomes" id="UP001160152">
    <property type="component" value="Unassembled WGS sequence"/>
</dbReference>
<dbReference type="SMART" id="SM00507">
    <property type="entry name" value="HNHc"/>
    <property type="match status" value="1"/>
</dbReference>
<dbReference type="AlphaFoldDB" id="A0ABD4YIJ2"/>
<proteinExistence type="predicted"/>
<evidence type="ECO:0000313" key="2">
    <source>
        <dbReference type="EMBL" id="MDH0759341.1"/>
    </source>
</evidence>
<sequence length="239" mass="26823">MANVLTTSHIQSAYSIASQVMDQSLSLKQGVAQLITEGIGATYAQDLINIYRYMRLGRCYHRTINVEATNYFLRQLFEDGGTEYLSPAINATHQHIDYYERHQKLTLHRKRRVVADLEHLLGGSVIAHHETFEKEVHAALADSSSARKARLAARPHVKPERVVLRSTMFVRNPDVVAETLHRAGGVCEECDQPAPFTRKSNGMPYLEVHHKIRLADGGLDTLENAVALCPNCHRASHYG</sequence>
<dbReference type="Pfam" id="PF01844">
    <property type="entry name" value="HNH"/>
    <property type="match status" value="1"/>
</dbReference>
<dbReference type="InterPro" id="IPR002711">
    <property type="entry name" value="HNH"/>
</dbReference>
<organism evidence="2 3">
    <name type="scientific">Pseudomonas juntendi</name>
    <dbReference type="NCBI Taxonomy" id="2666183"/>
    <lineage>
        <taxon>Bacteria</taxon>
        <taxon>Pseudomonadati</taxon>
        <taxon>Pseudomonadota</taxon>
        <taxon>Gammaproteobacteria</taxon>
        <taxon>Pseudomonadales</taxon>
        <taxon>Pseudomonadaceae</taxon>
        <taxon>Pseudomonas</taxon>
    </lineage>
</organism>
<dbReference type="GO" id="GO:0004519">
    <property type="term" value="F:endonuclease activity"/>
    <property type="evidence" value="ECO:0007669"/>
    <property type="project" value="UniProtKB-KW"/>
</dbReference>
<keyword evidence="2" id="KW-0378">Hydrolase</keyword>
<dbReference type="InterPro" id="IPR003615">
    <property type="entry name" value="HNH_nuc"/>
</dbReference>
<protein>
    <submittedName>
        <fullName evidence="2">HNH endonuclease</fullName>
    </submittedName>
</protein>
<reference evidence="2 3" key="1">
    <citation type="submission" date="2022-09" db="EMBL/GenBank/DDBJ databases">
        <title>Intensive care unit water sources are persistently colonized with multi-drug resistant bacteria and are the site of extensive horizontal gene transfer of antibiotic resistance genes.</title>
        <authorList>
            <person name="Diorio-Toth L."/>
        </authorList>
    </citation>
    <scope>NUCLEOTIDE SEQUENCE [LARGE SCALE GENOMIC DNA]</scope>
    <source>
        <strain evidence="2 3">GD03901</strain>
    </source>
</reference>
<comment type="caution">
    <text evidence="2">The sequence shown here is derived from an EMBL/GenBank/DDBJ whole genome shotgun (WGS) entry which is preliminary data.</text>
</comment>
<dbReference type="EMBL" id="JAOCBV010000001">
    <property type="protein sequence ID" value="MDH0759341.1"/>
    <property type="molecule type" value="Genomic_DNA"/>
</dbReference>
<feature type="domain" description="HNH nuclease" evidence="1">
    <location>
        <begin position="174"/>
        <end position="234"/>
    </location>
</feature>
<name>A0ABD4YIJ2_9PSED</name>
<evidence type="ECO:0000259" key="1">
    <source>
        <dbReference type="SMART" id="SM00507"/>
    </source>
</evidence>
<dbReference type="CDD" id="cd00085">
    <property type="entry name" value="HNHc"/>
    <property type="match status" value="1"/>
</dbReference>
<accession>A0ABD4YIJ2</accession>
<keyword evidence="2" id="KW-0255">Endonuclease</keyword>
<dbReference type="RefSeq" id="WP_280070406.1">
    <property type="nucleotide sequence ID" value="NZ_JAOCBV010000001.1"/>
</dbReference>
<keyword evidence="2" id="KW-0540">Nuclease</keyword>
<dbReference type="Gene3D" id="1.10.30.50">
    <property type="match status" value="1"/>
</dbReference>
<gene>
    <name evidence="2" type="ORF">N5C70_21890</name>
</gene>